<proteinExistence type="predicted"/>
<dbReference type="Proteomes" id="UP000003100">
    <property type="component" value="Unassembled WGS sequence"/>
</dbReference>
<dbReference type="HOGENOM" id="CLU_3150024_0_0_9"/>
<comment type="caution">
    <text evidence="1">The sequence shown here is derived from an EMBL/GenBank/DDBJ whole genome shotgun (WGS) entry which is preliminary data.</text>
</comment>
<reference evidence="1 2" key="2">
    <citation type="submission" date="2009-02" db="EMBL/GenBank/DDBJ databases">
        <title>Draft genome sequence of Blautia hydrogenotrophica DSM 10507 (Ruminococcus hydrogenotrophicus DSM 10507).</title>
        <authorList>
            <person name="Sudarsanam P."/>
            <person name="Ley R."/>
            <person name="Guruge J."/>
            <person name="Turnbaugh P.J."/>
            <person name="Mahowald M."/>
            <person name="Liep D."/>
            <person name="Gordon J."/>
        </authorList>
    </citation>
    <scope>NUCLEOTIDE SEQUENCE [LARGE SCALE GENOMIC DNA]</scope>
    <source>
        <strain evidence="2">DSM 10507 / JCM 14656 / S5a33</strain>
    </source>
</reference>
<organism evidence="1 2">
    <name type="scientific">Blautia hydrogenotrophica (strain DSM 10507 / JCM 14656 / S5a33)</name>
    <name type="common">Ruminococcus hydrogenotrophicus</name>
    <dbReference type="NCBI Taxonomy" id="476272"/>
    <lineage>
        <taxon>Bacteria</taxon>
        <taxon>Bacillati</taxon>
        <taxon>Bacillota</taxon>
        <taxon>Clostridia</taxon>
        <taxon>Lachnospirales</taxon>
        <taxon>Lachnospiraceae</taxon>
        <taxon>Blautia</taxon>
    </lineage>
</organism>
<accession>C0CH32</accession>
<dbReference type="EMBL" id="ACBZ01000003">
    <property type="protein sequence ID" value="EEG50943.1"/>
    <property type="molecule type" value="Genomic_DNA"/>
</dbReference>
<sequence length="48" mass="5799">MDEDMEQHLILKLQEELPHFLFGISKTVWDTDAVQHLFYCVVDLKFFK</sequence>
<keyword evidence="2" id="KW-1185">Reference proteome</keyword>
<protein>
    <submittedName>
        <fullName evidence="1">Uncharacterized protein</fullName>
    </submittedName>
</protein>
<name>C0CH32_BLAHS</name>
<gene>
    <name evidence="1" type="ORF">RUMHYD_00145</name>
</gene>
<reference evidence="1 2" key="1">
    <citation type="submission" date="2009-01" db="EMBL/GenBank/DDBJ databases">
        <authorList>
            <person name="Fulton L."/>
            <person name="Clifton S."/>
            <person name="Fulton B."/>
            <person name="Xu J."/>
            <person name="Minx P."/>
            <person name="Pepin K.H."/>
            <person name="Johnson M."/>
            <person name="Bhonagiri V."/>
            <person name="Nash W.E."/>
            <person name="Mardis E.R."/>
            <person name="Wilson R.K."/>
        </authorList>
    </citation>
    <scope>NUCLEOTIDE SEQUENCE [LARGE SCALE GENOMIC DNA]</scope>
    <source>
        <strain evidence="2">DSM 10507 / JCM 14656 / S5a33</strain>
    </source>
</reference>
<dbReference type="AlphaFoldDB" id="C0CH32"/>
<evidence type="ECO:0000313" key="1">
    <source>
        <dbReference type="EMBL" id="EEG50943.1"/>
    </source>
</evidence>
<evidence type="ECO:0000313" key="2">
    <source>
        <dbReference type="Proteomes" id="UP000003100"/>
    </source>
</evidence>